<dbReference type="Gene3D" id="1.10.10.10">
    <property type="entry name" value="Winged helix-like DNA-binding domain superfamily/Winged helix DNA-binding domain"/>
    <property type="match status" value="1"/>
</dbReference>
<name>A0A1M4WEI0_9HYPH</name>
<sequence length="287" mass="30782">MSSNRSSDATAAERDADRSILNRLQDEIEHLPSALARIAKYIVENPEKVLRQSVSQLGEYSGSGEASILRLCRQIGFTGFRDFKLALAAEVGRTGVRHNMFVRSEASIETLEQALVQNLAMARSHCDPETLDAVASVLATSRRIDLFGAGMSGIVAEMFGFRFLRAGLTALVFRNTNMAHEVANGLGPGCVAIGISISGLTMDTVKFLKGAHDAGATTVAVTNRSRSPLGDIADFRLQAAGLDDYPIGDTLTATVGKIFVLECLMLSLARHMPATPFMEQNSITSSS</sequence>
<dbReference type="InterPro" id="IPR001347">
    <property type="entry name" value="SIS_dom"/>
</dbReference>
<gene>
    <name evidence="6" type="ORF">SAMN02745157_0953</name>
</gene>
<dbReference type="GO" id="GO:1901135">
    <property type="term" value="P:carbohydrate derivative metabolic process"/>
    <property type="evidence" value="ECO:0007669"/>
    <property type="project" value="InterPro"/>
</dbReference>
<dbReference type="InterPro" id="IPR046348">
    <property type="entry name" value="SIS_dom_sf"/>
</dbReference>
<feature type="domain" description="SIS" evidence="5">
    <location>
        <begin position="134"/>
        <end position="283"/>
    </location>
</feature>
<keyword evidence="3" id="KW-0804">Transcription</keyword>
<dbReference type="InterPro" id="IPR047640">
    <property type="entry name" value="RpiR-like"/>
</dbReference>
<dbReference type="GO" id="GO:0003700">
    <property type="term" value="F:DNA-binding transcription factor activity"/>
    <property type="evidence" value="ECO:0007669"/>
    <property type="project" value="InterPro"/>
</dbReference>
<dbReference type="SUPFAM" id="SSF53697">
    <property type="entry name" value="SIS domain"/>
    <property type="match status" value="1"/>
</dbReference>
<keyword evidence="2" id="KW-0238">DNA-binding</keyword>
<keyword evidence="1" id="KW-0805">Transcription regulation</keyword>
<accession>A0A1M4WEI0</accession>
<protein>
    <submittedName>
        <fullName evidence="6">Transcriptional regulator, RpiR family</fullName>
    </submittedName>
</protein>
<evidence type="ECO:0000259" key="4">
    <source>
        <dbReference type="PROSITE" id="PS51071"/>
    </source>
</evidence>
<reference evidence="6 7" key="1">
    <citation type="submission" date="2016-11" db="EMBL/GenBank/DDBJ databases">
        <authorList>
            <person name="Jaros S."/>
            <person name="Januszkiewicz K."/>
            <person name="Wedrychowicz H."/>
        </authorList>
    </citation>
    <scope>NUCLEOTIDE SEQUENCE [LARGE SCALE GENOMIC DNA]</scope>
    <source>
        <strain evidence="6 7">DSM 19436</strain>
    </source>
</reference>
<feature type="domain" description="HTH rpiR-type" evidence="4">
    <location>
        <begin position="18"/>
        <end position="94"/>
    </location>
</feature>
<dbReference type="Proteomes" id="UP000184485">
    <property type="component" value="Unassembled WGS sequence"/>
</dbReference>
<dbReference type="OrthoDB" id="8582409at2"/>
<dbReference type="RefSeq" id="WP_073051590.1">
    <property type="nucleotide sequence ID" value="NZ_FQUP01000001.1"/>
</dbReference>
<dbReference type="SUPFAM" id="SSF46689">
    <property type="entry name" value="Homeodomain-like"/>
    <property type="match status" value="1"/>
</dbReference>
<dbReference type="GO" id="GO:0097367">
    <property type="term" value="F:carbohydrate derivative binding"/>
    <property type="evidence" value="ECO:0007669"/>
    <property type="project" value="InterPro"/>
</dbReference>
<dbReference type="Pfam" id="PF01380">
    <property type="entry name" value="SIS"/>
    <property type="match status" value="1"/>
</dbReference>
<dbReference type="InterPro" id="IPR000281">
    <property type="entry name" value="HTH_RpiR"/>
</dbReference>
<dbReference type="AlphaFoldDB" id="A0A1M4WEI0"/>
<dbReference type="GO" id="GO:0003677">
    <property type="term" value="F:DNA binding"/>
    <property type="evidence" value="ECO:0007669"/>
    <property type="project" value="UniProtKB-KW"/>
</dbReference>
<organism evidence="6 7">
    <name type="scientific">Kaistia soli DSM 19436</name>
    <dbReference type="NCBI Taxonomy" id="1122133"/>
    <lineage>
        <taxon>Bacteria</taxon>
        <taxon>Pseudomonadati</taxon>
        <taxon>Pseudomonadota</taxon>
        <taxon>Alphaproteobacteria</taxon>
        <taxon>Hyphomicrobiales</taxon>
        <taxon>Kaistiaceae</taxon>
        <taxon>Kaistia</taxon>
    </lineage>
</organism>
<dbReference type="PANTHER" id="PTHR30514:SF1">
    <property type="entry name" value="HTH-TYPE TRANSCRIPTIONAL REGULATOR HEXR-RELATED"/>
    <property type="match status" value="1"/>
</dbReference>
<dbReference type="CDD" id="cd05013">
    <property type="entry name" value="SIS_RpiR"/>
    <property type="match status" value="1"/>
</dbReference>
<evidence type="ECO:0000256" key="2">
    <source>
        <dbReference type="ARBA" id="ARBA00023125"/>
    </source>
</evidence>
<evidence type="ECO:0000313" key="6">
    <source>
        <dbReference type="EMBL" id="SHE79483.1"/>
    </source>
</evidence>
<dbReference type="InterPro" id="IPR009057">
    <property type="entry name" value="Homeodomain-like_sf"/>
</dbReference>
<dbReference type="InterPro" id="IPR036388">
    <property type="entry name" value="WH-like_DNA-bd_sf"/>
</dbReference>
<dbReference type="STRING" id="1122133.SAMN02745157_0953"/>
<dbReference type="PANTHER" id="PTHR30514">
    <property type="entry name" value="GLUCOKINASE"/>
    <property type="match status" value="1"/>
</dbReference>
<dbReference type="Gene3D" id="3.40.50.10490">
    <property type="entry name" value="Glucose-6-phosphate isomerase like protein, domain 1"/>
    <property type="match status" value="1"/>
</dbReference>
<dbReference type="Pfam" id="PF01418">
    <property type="entry name" value="HTH_6"/>
    <property type="match status" value="1"/>
</dbReference>
<dbReference type="EMBL" id="FQUP01000001">
    <property type="protein sequence ID" value="SHE79483.1"/>
    <property type="molecule type" value="Genomic_DNA"/>
</dbReference>
<evidence type="ECO:0000259" key="5">
    <source>
        <dbReference type="PROSITE" id="PS51464"/>
    </source>
</evidence>
<dbReference type="PROSITE" id="PS51464">
    <property type="entry name" value="SIS"/>
    <property type="match status" value="1"/>
</dbReference>
<dbReference type="InterPro" id="IPR035472">
    <property type="entry name" value="RpiR-like_SIS"/>
</dbReference>
<evidence type="ECO:0000256" key="3">
    <source>
        <dbReference type="ARBA" id="ARBA00023163"/>
    </source>
</evidence>
<evidence type="ECO:0000313" key="7">
    <source>
        <dbReference type="Proteomes" id="UP000184485"/>
    </source>
</evidence>
<evidence type="ECO:0000256" key="1">
    <source>
        <dbReference type="ARBA" id="ARBA00023015"/>
    </source>
</evidence>
<dbReference type="PROSITE" id="PS51071">
    <property type="entry name" value="HTH_RPIR"/>
    <property type="match status" value="1"/>
</dbReference>
<keyword evidence="7" id="KW-1185">Reference proteome</keyword>
<proteinExistence type="predicted"/>